<evidence type="ECO:0000313" key="5">
    <source>
        <dbReference type="EMBL" id="GAG78604.1"/>
    </source>
</evidence>
<dbReference type="Pfam" id="PF22175">
    <property type="entry name" value="Ogg-HhH"/>
    <property type="match status" value="1"/>
</dbReference>
<evidence type="ECO:0000256" key="4">
    <source>
        <dbReference type="ARBA" id="ARBA00023295"/>
    </source>
</evidence>
<comment type="caution">
    <text evidence="5">The sequence shown here is derived from an EMBL/GenBank/DDBJ whole genome shotgun (WGS) entry which is preliminary data.</text>
</comment>
<proteinExistence type="predicted"/>
<reference evidence="5" key="1">
    <citation type="journal article" date="2014" name="Front. Microbiol.">
        <title>High frequency of phylogenetically diverse reductive dehalogenase-homologous genes in deep subseafloor sedimentary metagenomes.</title>
        <authorList>
            <person name="Kawai M."/>
            <person name="Futagami T."/>
            <person name="Toyoda A."/>
            <person name="Takaki Y."/>
            <person name="Nishi S."/>
            <person name="Hori S."/>
            <person name="Arai W."/>
            <person name="Tsubouchi T."/>
            <person name="Morono Y."/>
            <person name="Uchiyama I."/>
            <person name="Ito T."/>
            <person name="Fujiyama A."/>
            <person name="Inagaki F."/>
            <person name="Takami H."/>
        </authorList>
    </citation>
    <scope>NUCLEOTIDE SEQUENCE</scope>
    <source>
        <strain evidence="5">Expedition CK06-06</strain>
    </source>
</reference>
<dbReference type="AlphaFoldDB" id="X1AA22"/>
<evidence type="ECO:0000256" key="1">
    <source>
        <dbReference type="ARBA" id="ARBA00022763"/>
    </source>
</evidence>
<evidence type="ECO:0008006" key="6">
    <source>
        <dbReference type="Google" id="ProtNLM"/>
    </source>
</evidence>
<dbReference type="GO" id="GO:0016799">
    <property type="term" value="F:hydrolase activity, hydrolyzing N-glycosyl compounds"/>
    <property type="evidence" value="ECO:0007669"/>
    <property type="project" value="InterPro"/>
</dbReference>
<dbReference type="InterPro" id="IPR023170">
    <property type="entry name" value="HhH_base_excis_C"/>
</dbReference>
<name>X1AA22_9ZZZZ</name>
<keyword evidence="3" id="KW-0234">DNA repair</keyword>
<gene>
    <name evidence="5" type="ORF">S01H4_25662</name>
</gene>
<evidence type="ECO:0000256" key="2">
    <source>
        <dbReference type="ARBA" id="ARBA00022801"/>
    </source>
</evidence>
<dbReference type="InterPro" id="IPR012092">
    <property type="entry name" value="DNA_glyclase/AP_lyase_Ogg"/>
</dbReference>
<evidence type="ECO:0000256" key="3">
    <source>
        <dbReference type="ARBA" id="ARBA00023204"/>
    </source>
</evidence>
<accession>X1AA22</accession>
<dbReference type="GO" id="GO:0003906">
    <property type="term" value="F:DNA-(apurinic or apyrimidinic site) endonuclease activity"/>
    <property type="evidence" value="ECO:0007669"/>
    <property type="project" value="InterPro"/>
</dbReference>
<keyword evidence="1" id="KW-0227">DNA damage</keyword>
<sequence length="79" mass="9447">MHEASHFLRNVGFDDYAIIDFHVVDLLVDYKMIEKPKTITKRKYMVIENLLKKLARKTNLTLAELDLYLWYMETGKILK</sequence>
<protein>
    <recommendedName>
        <fullName evidence="6">HhH-GPD domain-containing protein</fullName>
    </recommendedName>
</protein>
<dbReference type="EMBL" id="BART01012240">
    <property type="protein sequence ID" value="GAG78604.1"/>
    <property type="molecule type" value="Genomic_DNA"/>
</dbReference>
<keyword evidence="2" id="KW-0378">Hydrolase</keyword>
<dbReference type="Gene3D" id="1.10.1670.10">
    <property type="entry name" value="Helix-hairpin-Helix base-excision DNA repair enzymes (C-terminal)"/>
    <property type="match status" value="1"/>
</dbReference>
<dbReference type="GO" id="GO:0006281">
    <property type="term" value="P:DNA repair"/>
    <property type="evidence" value="ECO:0007669"/>
    <property type="project" value="UniProtKB-KW"/>
</dbReference>
<keyword evidence="4" id="KW-0326">Glycosidase</keyword>
<organism evidence="5">
    <name type="scientific">marine sediment metagenome</name>
    <dbReference type="NCBI Taxonomy" id="412755"/>
    <lineage>
        <taxon>unclassified sequences</taxon>
        <taxon>metagenomes</taxon>
        <taxon>ecological metagenomes</taxon>
    </lineage>
</organism>